<name>A0A850HAS8_9SPHN</name>
<evidence type="ECO:0000256" key="1">
    <source>
        <dbReference type="SAM" id="SignalP"/>
    </source>
</evidence>
<accession>A0A850HAS8</accession>
<keyword evidence="1" id="KW-0732">Signal</keyword>
<dbReference type="AlphaFoldDB" id="A0A850HAS8"/>
<gene>
    <name evidence="2" type="ORF">HUO12_06880</name>
</gene>
<feature type="chain" id="PRO_5032525586" description="PRC-barrel domain-containing protein" evidence="1">
    <location>
        <begin position="23"/>
        <end position="192"/>
    </location>
</feature>
<organism evidence="2 3">
    <name type="scientific">Altererythrobacter lutimaris</name>
    <dbReference type="NCBI Taxonomy" id="2743979"/>
    <lineage>
        <taxon>Bacteria</taxon>
        <taxon>Pseudomonadati</taxon>
        <taxon>Pseudomonadota</taxon>
        <taxon>Alphaproteobacteria</taxon>
        <taxon>Sphingomonadales</taxon>
        <taxon>Erythrobacteraceae</taxon>
        <taxon>Altererythrobacter</taxon>
    </lineage>
</organism>
<reference evidence="2 3" key="1">
    <citation type="submission" date="2020-06" db="EMBL/GenBank/DDBJ databases">
        <title>Altererythrobacter lutimaris sp. nov., a marine bacterium isolated from a tidal flat.</title>
        <authorList>
            <person name="Kim D."/>
            <person name="Yoo Y."/>
            <person name="Kim J.-J."/>
        </authorList>
    </citation>
    <scope>NUCLEOTIDE SEQUENCE [LARGE SCALE GENOMIC DNA]</scope>
    <source>
        <strain evidence="2 3">JGD-16</strain>
    </source>
</reference>
<evidence type="ECO:0008006" key="4">
    <source>
        <dbReference type="Google" id="ProtNLM"/>
    </source>
</evidence>
<dbReference type="Proteomes" id="UP000546031">
    <property type="component" value="Unassembled WGS sequence"/>
</dbReference>
<evidence type="ECO:0000313" key="3">
    <source>
        <dbReference type="Proteomes" id="UP000546031"/>
    </source>
</evidence>
<protein>
    <recommendedName>
        <fullName evidence="4">PRC-barrel domain-containing protein</fullName>
    </recommendedName>
</protein>
<sequence length="192" mass="19516">MKFAKAALFATALAATPIAANAAEVNAGATVYGPEGNEVGTIASVADGQAVLDTGKHQVPLGVESFGQNETGLTITVTKTQLNTMMDEQIAAANARRDAALVEGATVMSADGMPAGTVYTVDDADTAIVQSDAGIITLPRDAFALDANGNLMALYSAEQIAANMVEVPEGAEILTPAQAEAKRAEMEADTAS</sequence>
<comment type="caution">
    <text evidence="2">The sequence shown here is derived from an EMBL/GenBank/DDBJ whole genome shotgun (WGS) entry which is preliminary data.</text>
</comment>
<dbReference type="EMBL" id="JABWTA010000001">
    <property type="protein sequence ID" value="NVE94620.1"/>
    <property type="molecule type" value="Genomic_DNA"/>
</dbReference>
<feature type="signal peptide" evidence="1">
    <location>
        <begin position="1"/>
        <end position="22"/>
    </location>
</feature>
<keyword evidence="3" id="KW-1185">Reference proteome</keyword>
<dbReference type="RefSeq" id="WP_176272877.1">
    <property type="nucleotide sequence ID" value="NZ_JABWTA010000001.1"/>
</dbReference>
<proteinExistence type="predicted"/>
<evidence type="ECO:0000313" key="2">
    <source>
        <dbReference type="EMBL" id="NVE94620.1"/>
    </source>
</evidence>